<gene>
    <name evidence="1" type="ORF">R1flu_023328</name>
</gene>
<organism evidence="1 2">
    <name type="scientific">Riccia fluitans</name>
    <dbReference type="NCBI Taxonomy" id="41844"/>
    <lineage>
        <taxon>Eukaryota</taxon>
        <taxon>Viridiplantae</taxon>
        <taxon>Streptophyta</taxon>
        <taxon>Embryophyta</taxon>
        <taxon>Marchantiophyta</taxon>
        <taxon>Marchantiopsida</taxon>
        <taxon>Marchantiidae</taxon>
        <taxon>Marchantiales</taxon>
        <taxon>Ricciaceae</taxon>
        <taxon>Riccia</taxon>
    </lineage>
</organism>
<evidence type="ECO:0000313" key="1">
    <source>
        <dbReference type="EMBL" id="KAL2611636.1"/>
    </source>
</evidence>
<protein>
    <submittedName>
        <fullName evidence="1">Uncharacterized protein</fullName>
    </submittedName>
</protein>
<sequence>MEEPDFDELTWMALDQQEMGDEPQFADELDPDDFLDDAAPPAVVYRRNLKCEPESLKNCVRSWSVWF</sequence>
<name>A0ABD1XUR9_9MARC</name>
<reference evidence="1 2" key="1">
    <citation type="submission" date="2024-09" db="EMBL/GenBank/DDBJ databases">
        <title>Chromosome-scale assembly of Riccia fluitans.</title>
        <authorList>
            <person name="Paukszto L."/>
            <person name="Sawicki J."/>
            <person name="Karawczyk K."/>
            <person name="Piernik-Szablinska J."/>
            <person name="Szczecinska M."/>
            <person name="Mazdziarz M."/>
        </authorList>
    </citation>
    <scope>NUCLEOTIDE SEQUENCE [LARGE SCALE GENOMIC DNA]</scope>
    <source>
        <strain evidence="1">Rf_01</strain>
        <tissue evidence="1">Aerial parts of the thallus</tissue>
    </source>
</reference>
<proteinExistence type="predicted"/>
<dbReference type="Proteomes" id="UP001605036">
    <property type="component" value="Unassembled WGS sequence"/>
</dbReference>
<evidence type="ECO:0000313" key="2">
    <source>
        <dbReference type="Proteomes" id="UP001605036"/>
    </source>
</evidence>
<accession>A0ABD1XUR9</accession>
<dbReference type="EMBL" id="JBHFFA010000007">
    <property type="protein sequence ID" value="KAL2611636.1"/>
    <property type="molecule type" value="Genomic_DNA"/>
</dbReference>
<comment type="caution">
    <text evidence="1">The sequence shown here is derived from an EMBL/GenBank/DDBJ whole genome shotgun (WGS) entry which is preliminary data.</text>
</comment>
<keyword evidence="2" id="KW-1185">Reference proteome</keyword>
<dbReference type="AlphaFoldDB" id="A0ABD1XUR9"/>